<feature type="domain" description="HD" evidence="3">
    <location>
        <begin position="15"/>
        <end position="176"/>
    </location>
</feature>
<dbReference type="Gene3D" id="1.10.3210.10">
    <property type="entry name" value="Hypothetical protein af1432"/>
    <property type="match status" value="1"/>
</dbReference>
<gene>
    <name evidence="4" type="ORF">J2S23_000470</name>
</gene>
<dbReference type="SUPFAM" id="SSF109604">
    <property type="entry name" value="HD-domain/PDEase-like"/>
    <property type="match status" value="1"/>
</dbReference>
<keyword evidence="1" id="KW-0479">Metal-binding</keyword>
<protein>
    <submittedName>
        <fullName evidence="4">Hydrolase of HD superfamily</fullName>
    </submittedName>
</protein>
<comment type="caution">
    <text evidence="4">The sequence shown here is derived from an EMBL/GenBank/DDBJ whole genome shotgun (WGS) entry which is preliminary data.</text>
</comment>
<organism evidence="4 5">
    <name type="scientific">Streptococcus moroccensis</name>
    <dbReference type="NCBI Taxonomy" id="1451356"/>
    <lineage>
        <taxon>Bacteria</taxon>
        <taxon>Bacillati</taxon>
        <taxon>Bacillota</taxon>
        <taxon>Bacilli</taxon>
        <taxon>Lactobacillales</taxon>
        <taxon>Streptococcaceae</taxon>
        <taxon>Streptococcus</taxon>
    </lineage>
</organism>
<evidence type="ECO:0000256" key="2">
    <source>
        <dbReference type="ARBA" id="ARBA00022801"/>
    </source>
</evidence>
<sequence length="199" mass="22679">MNHSPKEYLSFFKEIESLKTVQRQNQTMDGRYENAAEHSWQLAIMAPLLQSFFQDDVNLETVMLMLLIHDIGEIGAGDTSVFDEEGKATSYQRELFSVQQTLGYLPDASRSNLLALWKEFETGTSPEARYARVIDAFAPLMNHYFIAQDNDNPDDLTKQQVLAKKAFIEQESPDIWQLVLELVAKSVDKGLYSDDDSES</sequence>
<dbReference type="Pfam" id="PF13023">
    <property type="entry name" value="HD_3"/>
    <property type="match status" value="1"/>
</dbReference>
<dbReference type="EMBL" id="JAUSTM010000003">
    <property type="protein sequence ID" value="MDQ0221934.1"/>
    <property type="molecule type" value="Genomic_DNA"/>
</dbReference>
<dbReference type="PANTHER" id="PTHR11845:SF13">
    <property type="entry name" value="5'-DEOXYNUCLEOTIDASE HDDC2"/>
    <property type="match status" value="1"/>
</dbReference>
<evidence type="ECO:0000313" key="4">
    <source>
        <dbReference type="EMBL" id="MDQ0221934.1"/>
    </source>
</evidence>
<evidence type="ECO:0000259" key="3">
    <source>
        <dbReference type="Pfam" id="PF13023"/>
    </source>
</evidence>
<name>A0ABT9YPL0_9STRE</name>
<dbReference type="InterPro" id="IPR006674">
    <property type="entry name" value="HD_domain"/>
</dbReference>
<dbReference type="Proteomes" id="UP001223079">
    <property type="component" value="Unassembled WGS sequence"/>
</dbReference>
<dbReference type="PANTHER" id="PTHR11845">
    <property type="entry name" value="5'-DEOXYNUCLEOTIDASE HDDC2"/>
    <property type="match status" value="1"/>
</dbReference>
<dbReference type="InterPro" id="IPR039356">
    <property type="entry name" value="YfbR/HDDC2"/>
</dbReference>
<proteinExistence type="predicted"/>
<accession>A0ABT9YPL0</accession>
<dbReference type="GO" id="GO:0016787">
    <property type="term" value="F:hydrolase activity"/>
    <property type="evidence" value="ECO:0007669"/>
    <property type="project" value="UniProtKB-KW"/>
</dbReference>
<evidence type="ECO:0000256" key="1">
    <source>
        <dbReference type="ARBA" id="ARBA00022723"/>
    </source>
</evidence>
<keyword evidence="2 4" id="KW-0378">Hydrolase</keyword>
<keyword evidence="5" id="KW-1185">Reference proteome</keyword>
<reference evidence="4 5" key="1">
    <citation type="submission" date="2023-07" db="EMBL/GenBank/DDBJ databases">
        <title>Genomic Encyclopedia of Type Strains, Phase IV (KMG-IV): sequencing the most valuable type-strain genomes for metagenomic binning, comparative biology and taxonomic classification.</title>
        <authorList>
            <person name="Goeker M."/>
        </authorList>
    </citation>
    <scope>NUCLEOTIDE SEQUENCE [LARGE SCALE GENOMIC DNA]</scope>
    <source>
        <strain evidence="4 5">DSM 105143</strain>
    </source>
</reference>
<evidence type="ECO:0000313" key="5">
    <source>
        <dbReference type="Proteomes" id="UP001223079"/>
    </source>
</evidence>
<dbReference type="RefSeq" id="WP_307121163.1">
    <property type="nucleotide sequence ID" value="NZ_JAUSTM010000003.1"/>
</dbReference>